<evidence type="ECO:0000313" key="1">
    <source>
        <dbReference type="EMBL" id="CAE7936401.1"/>
    </source>
</evidence>
<comment type="caution">
    <text evidence="1">The sequence shown here is derived from an EMBL/GenBank/DDBJ whole genome shotgun (WGS) entry which is preliminary data.</text>
</comment>
<dbReference type="EMBL" id="CAJNJA010084073">
    <property type="protein sequence ID" value="CAE7936401.1"/>
    <property type="molecule type" value="Genomic_DNA"/>
</dbReference>
<protein>
    <submittedName>
        <fullName evidence="1">Uncharacterized protein</fullName>
    </submittedName>
</protein>
<dbReference type="AlphaFoldDB" id="A0A813BZK9"/>
<dbReference type="OrthoDB" id="10299891at2759"/>
<gene>
    <name evidence="1" type="ORF">SNEC2469_LOCUS32780</name>
</gene>
<dbReference type="Proteomes" id="UP000601435">
    <property type="component" value="Unassembled WGS sequence"/>
</dbReference>
<accession>A0A813BZK9</accession>
<evidence type="ECO:0000313" key="2">
    <source>
        <dbReference type="Proteomes" id="UP000601435"/>
    </source>
</evidence>
<keyword evidence="2" id="KW-1185">Reference proteome</keyword>
<proteinExistence type="predicted"/>
<name>A0A813BZK9_9DINO</name>
<sequence length="396" mass="44886">MDKGEFLANKQKLEAAYVGVLKEYLSDVEFMESDFCLVHQQNCFISPRRDLDHQRSLWVEASGNTCCPWSAMARAVQTGGWLDVASLPFMVWCFSVRFYEPDLILQENVCRFPEQELLAILNDFSDGVLKDLWTRPFDAEEGTQRCYKMQVHSFSPTDLGIPSNRQRQYASFSLSPWVKIETGALTFEAIFHRSRRVGPEVYLNAVPNSVLISEIKSEAKNRGWDGTKVLTQHDALSTGNRGRLESWQCWASRGTALRDKNGVWQHRLALADVTQNPRFKNRVDVDYMPCLLTHTVLWDLVTDSMVPVMAHWLAQGFPHPSAVLLSPDIARSFPFDPSLIEYVSERALPLSAQRILTGNAMHGSCIGSWFLFNMVGTDTTRIQAHMDSPVESLSSL</sequence>
<organism evidence="1 2">
    <name type="scientific">Symbiodinium necroappetens</name>
    <dbReference type="NCBI Taxonomy" id="1628268"/>
    <lineage>
        <taxon>Eukaryota</taxon>
        <taxon>Sar</taxon>
        <taxon>Alveolata</taxon>
        <taxon>Dinophyceae</taxon>
        <taxon>Suessiales</taxon>
        <taxon>Symbiodiniaceae</taxon>
        <taxon>Symbiodinium</taxon>
    </lineage>
</organism>
<reference evidence="1" key="1">
    <citation type="submission" date="2021-02" db="EMBL/GenBank/DDBJ databases">
        <authorList>
            <person name="Dougan E. K."/>
            <person name="Rhodes N."/>
            <person name="Thang M."/>
            <person name="Chan C."/>
        </authorList>
    </citation>
    <scope>NUCLEOTIDE SEQUENCE</scope>
</reference>